<dbReference type="InterPro" id="IPR005712">
    <property type="entry name" value="Ribosomal_uS5_bac-type"/>
</dbReference>
<keyword evidence="3 8" id="KW-0699">rRNA-binding</keyword>
<organism evidence="11 12">
    <name type="scientific">Intestinicryptomonas porci</name>
    <dbReference type="NCBI Taxonomy" id="2926320"/>
    <lineage>
        <taxon>Bacteria</taxon>
        <taxon>Pseudomonadati</taxon>
        <taxon>Verrucomicrobiota</taxon>
        <taxon>Opitutia</taxon>
        <taxon>Opitutales</taxon>
        <taxon>Intestinicryptomonaceae</taxon>
        <taxon>Intestinicryptomonas</taxon>
    </lineage>
</organism>
<gene>
    <name evidence="8 11" type="primary">rpsE</name>
    <name evidence="11" type="ORF">MOX91_00215</name>
</gene>
<dbReference type="InterPro" id="IPR020568">
    <property type="entry name" value="Ribosomal_Su5_D2-typ_SF"/>
</dbReference>
<evidence type="ECO:0000313" key="12">
    <source>
        <dbReference type="Proteomes" id="UP001275932"/>
    </source>
</evidence>
<dbReference type="SUPFAM" id="SSF54768">
    <property type="entry name" value="dsRNA-binding domain-like"/>
    <property type="match status" value="1"/>
</dbReference>
<dbReference type="PROSITE" id="PS50881">
    <property type="entry name" value="S5_DSRBD"/>
    <property type="match status" value="1"/>
</dbReference>
<dbReference type="EMBL" id="JALBUT010000001">
    <property type="protein sequence ID" value="MDX8414609.1"/>
    <property type="molecule type" value="Genomic_DNA"/>
</dbReference>
<protein>
    <recommendedName>
        <fullName evidence="7 8">Small ribosomal subunit protein uS5</fullName>
    </recommendedName>
</protein>
<evidence type="ECO:0000256" key="6">
    <source>
        <dbReference type="ARBA" id="ARBA00023274"/>
    </source>
</evidence>
<dbReference type="Gene3D" id="3.30.230.10">
    <property type="match status" value="1"/>
</dbReference>
<keyword evidence="12" id="KW-1185">Reference proteome</keyword>
<dbReference type="InterPro" id="IPR000851">
    <property type="entry name" value="Ribosomal_uS5"/>
</dbReference>
<evidence type="ECO:0000256" key="4">
    <source>
        <dbReference type="ARBA" id="ARBA00022884"/>
    </source>
</evidence>
<dbReference type="NCBIfam" id="TIGR01021">
    <property type="entry name" value="rpsE_bact"/>
    <property type="match status" value="1"/>
</dbReference>
<proteinExistence type="inferred from homology"/>
<dbReference type="GO" id="GO:0005840">
    <property type="term" value="C:ribosome"/>
    <property type="evidence" value="ECO:0007669"/>
    <property type="project" value="UniProtKB-KW"/>
</dbReference>
<dbReference type="PANTHER" id="PTHR48277:SF1">
    <property type="entry name" value="MITOCHONDRIAL RIBOSOMAL PROTEIN S5"/>
    <property type="match status" value="1"/>
</dbReference>
<dbReference type="Pfam" id="PF00333">
    <property type="entry name" value="Ribosomal_S5"/>
    <property type="match status" value="1"/>
</dbReference>
<reference evidence="11 12" key="1">
    <citation type="submission" date="2022-03" db="EMBL/GenBank/DDBJ databases">
        <title>Novel taxa within the pig intestine.</title>
        <authorList>
            <person name="Wylensek D."/>
            <person name="Bishof K."/>
            <person name="Afrizal A."/>
            <person name="Clavel T."/>
        </authorList>
    </citation>
    <scope>NUCLEOTIDE SEQUENCE [LARGE SCALE GENOMIC DNA]</scope>
    <source>
        <strain evidence="11 12">CLA-KB-P66</strain>
    </source>
</reference>
<comment type="function">
    <text evidence="8">With S4 and S12 plays an important role in translational accuracy.</text>
</comment>
<comment type="caution">
    <text evidence="11">The sequence shown here is derived from an EMBL/GenBank/DDBJ whole genome shotgun (WGS) entry which is preliminary data.</text>
</comment>
<comment type="similarity">
    <text evidence="2 8 9">Belongs to the universal ribosomal protein uS5 family.</text>
</comment>
<dbReference type="SUPFAM" id="SSF54211">
    <property type="entry name" value="Ribosomal protein S5 domain 2-like"/>
    <property type="match status" value="1"/>
</dbReference>
<dbReference type="Gene3D" id="3.30.160.20">
    <property type="match status" value="1"/>
</dbReference>
<dbReference type="Proteomes" id="UP001275932">
    <property type="component" value="Unassembled WGS sequence"/>
</dbReference>
<dbReference type="PANTHER" id="PTHR48277">
    <property type="entry name" value="MITOCHONDRIAL RIBOSOMAL PROTEIN S5"/>
    <property type="match status" value="1"/>
</dbReference>
<feature type="domain" description="S5 DRBM" evidence="10">
    <location>
        <begin position="20"/>
        <end position="83"/>
    </location>
</feature>
<evidence type="ECO:0000256" key="5">
    <source>
        <dbReference type="ARBA" id="ARBA00022980"/>
    </source>
</evidence>
<dbReference type="InterPro" id="IPR014721">
    <property type="entry name" value="Ribsml_uS5_D2-typ_fold_subgr"/>
</dbReference>
<evidence type="ECO:0000256" key="9">
    <source>
        <dbReference type="RuleBase" id="RU003823"/>
    </source>
</evidence>
<evidence type="ECO:0000256" key="1">
    <source>
        <dbReference type="ARBA" id="ARBA00003093"/>
    </source>
</evidence>
<dbReference type="Pfam" id="PF03719">
    <property type="entry name" value="Ribosomal_S5_C"/>
    <property type="match status" value="1"/>
</dbReference>
<evidence type="ECO:0000313" key="11">
    <source>
        <dbReference type="EMBL" id="MDX8414609.1"/>
    </source>
</evidence>
<keyword evidence="5 8" id="KW-0689">Ribosomal protein</keyword>
<keyword evidence="6 8" id="KW-0687">Ribonucleoprotein</keyword>
<dbReference type="RefSeq" id="WP_370396058.1">
    <property type="nucleotide sequence ID" value="NZ_JALBUT010000001.1"/>
</dbReference>
<evidence type="ECO:0000259" key="10">
    <source>
        <dbReference type="PROSITE" id="PS50881"/>
    </source>
</evidence>
<accession>A0ABU4WEI5</accession>
<comment type="function">
    <text evidence="1 8">Located at the back of the 30S subunit body where it stabilizes the conformation of the head with respect to the body.</text>
</comment>
<evidence type="ECO:0000256" key="2">
    <source>
        <dbReference type="ARBA" id="ARBA00008945"/>
    </source>
</evidence>
<sequence>MAKDIKSGKGAREEVAAPEFIEKVVHINRCAKVVKGGRRFTFSALVVLGDGKGLVGVGFGKAKEVPDCIKKATERARKNMSTVCLKDNTIPHEVIGAFDGGKVLLRPAAPGTGVIAGGGVRAVLEAAGVKDVLSKSLGSNNDSAMVNATLRALHQLRTAEAISALRS</sequence>
<dbReference type="HAMAP" id="MF_01307_B">
    <property type="entry name" value="Ribosomal_uS5_B"/>
    <property type="match status" value="1"/>
</dbReference>
<keyword evidence="4 8" id="KW-0694">RNA-binding</keyword>
<evidence type="ECO:0000256" key="7">
    <source>
        <dbReference type="ARBA" id="ARBA00035255"/>
    </source>
</evidence>
<comment type="subunit">
    <text evidence="8">Part of the 30S ribosomal subunit. Contacts proteins S4 and S8.</text>
</comment>
<dbReference type="InterPro" id="IPR005324">
    <property type="entry name" value="Ribosomal_uS5_C"/>
</dbReference>
<evidence type="ECO:0000256" key="8">
    <source>
        <dbReference type="HAMAP-Rule" id="MF_01307"/>
    </source>
</evidence>
<name>A0ABU4WEI5_9BACT</name>
<evidence type="ECO:0000256" key="3">
    <source>
        <dbReference type="ARBA" id="ARBA00022730"/>
    </source>
</evidence>
<dbReference type="InterPro" id="IPR013810">
    <property type="entry name" value="Ribosomal_uS5_N"/>
</dbReference>
<comment type="domain">
    <text evidence="8">The N-terminal domain interacts with the head of the 30S subunit; the C-terminal domain interacts with the body and contacts protein S4. The interaction surface between S4 and S5 is involved in control of translational fidelity.</text>
</comment>